<dbReference type="InterPro" id="IPR029058">
    <property type="entry name" value="AB_hydrolase_fold"/>
</dbReference>
<dbReference type="PANTHER" id="PTHR32268:SF15">
    <property type="entry name" value="HOMOSERINE ACETYLTRANSFERASE FAMILY PROTEIN (AFU_ORTHOLOGUE AFUA_1G15350)"/>
    <property type="match status" value="1"/>
</dbReference>
<dbReference type="PANTHER" id="PTHR32268">
    <property type="entry name" value="HOMOSERINE O-ACETYLTRANSFERASE"/>
    <property type="match status" value="1"/>
</dbReference>
<dbReference type="GO" id="GO:0004414">
    <property type="term" value="F:homoserine O-acetyltransferase activity"/>
    <property type="evidence" value="ECO:0007669"/>
    <property type="project" value="UniProtKB-EC"/>
</dbReference>
<dbReference type="EC" id="2.3.1.31" evidence="2"/>
<protein>
    <submittedName>
        <fullName evidence="2">Homoserine O-acetyltransferase</fullName>
        <ecNumber evidence="2">2.3.1.31</ecNumber>
    </submittedName>
</protein>
<gene>
    <name evidence="2" type="ORF">J3R73_004216</name>
</gene>
<dbReference type="EMBL" id="JAUSVK010000001">
    <property type="protein sequence ID" value="MDQ0394424.1"/>
    <property type="molecule type" value="Genomic_DNA"/>
</dbReference>
<keyword evidence="2" id="KW-0808">Transferase</keyword>
<dbReference type="InterPro" id="IPR000073">
    <property type="entry name" value="AB_hydrolase_1"/>
</dbReference>
<reference evidence="2 3" key="1">
    <citation type="submission" date="2023-07" db="EMBL/GenBank/DDBJ databases">
        <title>Genomic Encyclopedia of Type Strains, Phase IV (KMG-IV): sequencing the most valuable type-strain genomes for metagenomic binning, comparative biology and taxonomic classification.</title>
        <authorList>
            <person name="Goeker M."/>
        </authorList>
    </citation>
    <scope>NUCLEOTIDE SEQUENCE [LARGE SCALE GENOMIC DNA]</scope>
    <source>
        <strain evidence="2 3">DSM 5896</strain>
    </source>
</reference>
<evidence type="ECO:0000313" key="3">
    <source>
        <dbReference type="Proteomes" id="UP001237448"/>
    </source>
</evidence>
<sequence>MTAPDYDLFDLGALALQSGAVLPDAKLAYKTYGTLSPAKDNVIVFPCAYNGLIAENEARIGNGSPLDPERYFIIVFGLFGNGQSSSPSNTPAPFDGPRFPRVTITDNVRAQHRLVTELFGIERVQLVTGFSMGAIQSFHWGALFPAMVERIAPFCGAARCSRHNYVFLASLKATLSADGLFRGGDYVEKPIEGLKAFGRIYAGWAFSQAFYREEVDLKVMGFASTDDFLERFWDTLFQERDPNDLLAMLWSWQHADISANELYNGDFPAALAAIEARATVMPSATDLYFPVADNEAEVARMRNARCVPIPSIWGHVAGNAGANPADTAFVNARIAELLAS</sequence>
<dbReference type="PIRSF" id="PIRSF000443">
    <property type="entry name" value="Homoser_Ac_trans"/>
    <property type="match status" value="1"/>
</dbReference>
<keyword evidence="3" id="KW-1185">Reference proteome</keyword>
<dbReference type="Gene3D" id="3.40.50.1820">
    <property type="entry name" value="alpha/beta hydrolase"/>
    <property type="match status" value="1"/>
</dbReference>
<dbReference type="Proteomes" id="UP001237448">
    <property type="component" value="Unassembled WGS sequence"/>
</dbReference>
<evidence type="ECO:0000313" key="2">
    <source>
        <dbReference type="EMBL" id="MDQ0394424.1"/>
    </source>
</evidence>
<organism evidence="2 3">
    <name type="scientific">Labrys monachus</name>
    <dbReference type="NCBI Taxonomy" id="217067"/>
    <lineage>
        <taxon>Bacteria</taxon>
        <taxon>Pseudomonadati</taxon>
        <taxon>Pseudomonadota</taxon>
        <taxon>Alphaproteobacteria</taxon>
        <taxon>Hyphomicrobiales</taxon>
        <taxon>Xanthobacteraceae</taxon>
        <taxon>Labrys</taxon>
    </lineage>
</organism>
<dbReference type="Pfam" id="PF00561">
    <property type="entry name" value="Abhydrolase_1"/>
    <property type="match status" value="1"/>
</dbReference>
<feature type="domain" description="AB hydrolase-1" evidence="1">
    <location>
        <begin position="63"/>
        <end position="152"/>
    </location>
</feature>
<comment type="caution">
    <text evidence="2">The sequence shown here is derived from an EMBL/GenBank/DDBJ whole genome shotgun (WGS) entry which is preliminary data.</text>
</comment>
<dbReference type="NCBIfam" id="NF005757">
    <property type="entry name" value="PRK07581.1"/>
    <property type="match status" value="1"/>
</dbReference>
<dbReference type="SUPFAM" id="SSF53474">
    <property type="entry name" value="alpha/beta-Hydrolases"/>
    <property type="match status" value="1"/>
</dbReference>
<proteinExistence type="predicted"/>
<dbReference type="InterPro" id="IPR008220">
    <property type="entry name" value="HAT_MetX-like"/>
</dbReference>
<name>A0ABU0FJY2_9HYPH</name>
<keyword evidence="2" id="KW-0012">Acyltransferase</keyword>
<dbReference type="RefSeq" id="WP_307431413.1">
    <property type="nucleotide sequence ID" value="NZ_JAUSVK010000001.1"/>
</dbReference>
<evidence type="ECO:0000259" key="1">
    <source>
        <dbReference type="Pfam" id="PF00561"/>
    </source>
</evidence>
<accession>A0ABU0FJY2</accession>